<dbReference type="Proteomes" id="UP001303115">
    <property type="component" value="Unassembled WGS sequence"/>
</dbReference>
<evidence type="ECO:0000313" key="3">
    <source>
        <dbReference type="Proteomes" id="UP001303115"/>
    </source>
</evidence>
<evidence type="ECO:0000313" key="2">
    <source>
        <dbReference type="EMBL" id="KAK4038560.1"/>
    </source>
</evidence>
<dbReference type="SUPFAM" id="SSF54909">
    <property type="entry name" value="Dimeric alpha+beta barrel"/>
    <property type="match status" value="1"/>
</dbReference>
<organism evidence="2 3">
    <name type="scientific">Parachaetomium inaequale</name>
    <dbReference type="NCBI Taxonomy" id="2588326"/>
    <lineage>
        <taxon>Eukaryota</taxon>
        <taxon>Fungi</taxon>
        <taxon>Dikarya</taxon>
        <taxon>Ascomycota</taxon>
        <taxon>Pezizomycotina</taxon>
        <taxon>Sordariomycetes</taxon>
        <taxon>Sordariomycetidae</taxon>
        <taxon>Sordariales</taxon>
        <taxon>Chaetomiaceae</taxon>
        <taxon>Parachaetomium</taxon>
    </lineage>
</organism>
<dbReference type="AlphaFoldDB" id="A0AAN6PHD0"/>
<dbReference type="EMBL" id="MU854425">
    <property type="protein sequence ID" value="KAK4038560.1"/>
    <property type="molecule type" value="Genomic_DNA"/>
</dbReference>
<protein>
    <submittedName>
        <fullName evidence="2">Uncharacterized protein</fullName>
    </submittedName>
</protein>
<feature type="region of interest" description="Disordered" evidence="1">
    <location>
        <begin position="1"/>
        <end position="22"/>
    </location>
</feature>
<name>A0AAN6PHD0_9PEZI</name>
<reference evidence="3" key="1">
    <citation type="journal article" date="2023" name="Mol. Phylogenet. Evol.">
        <title>Genome-scale phylogeny and comparative genomics of the fungal order Sordariales.</title>
        <authorList>
            <person name="Hensen N."/>
            <person name="Bonometti L."/>
            <person name="Westerberg I."/>
            <person name="Brannstrom I.O."/>
            <person name="Guillou S."/>
            <person name="Cros-Aarteil S."/>
            <person name="Calhoun S."/>
            <person name="Haridas S."/>
            <person name="Kuo A."/>
            <person name="Mondo S."/>
            <person name="Pangilinan J."/>
            <person name="Riley R."/>
            <person name="LaButti K."/>
            <person name="Andreopoulos B."/>
            <person name="Lipzen A."/>
            <person name="Chen C."/>
            <person name="Yan M."/>
            <person name="Daum C."/>
            <person name="Ng V."/>
            <person name="Clum A."/>
            <person name="Steindorff A."/>
            <person name="Ohm R.A."/>
            <person name="Martin F."/>
            <person name="Silar P."/>
            <person name="Natvig D.O."/>
            <person name="Lalanne C."/>
            <person name="Gautier V."/>
            <person name="Ament-Velasquez S.L."/>
            <person name="Kruys A."/>
            <person name="Hutchinson M.I."/>
            <person name="Powell A.J."/>
            <person name="Barry K."/>
            <person name="Miller A.N."/>
            <person name="Grigoriev I.V."/>
            <person name="Debuchy R."/>
            <person name="Gladieux P."/>
            <person name="Hiltunen Thoren M."/>
            <person name="Johannesson H."/>
        </authorList>
    </citation>
    <scope>NUCLEOTIDE SEQUENCE [LARGE SCALE GENOMIC DNA]</scope>
    <source>
        <strain evidence="3">CBS 284.82</strain>
    </source>
</reference>
<accession>A0AAN6PHD0</accession>
<dbReference type="Pfam" id="PF13826">
    <property type="entry name" value="Monooxy_af470-like"/>
    <property type="match status" value="1"/>
</dbReference>
<gene>
    <name evidence="2" type="ORF">C8A01DRAFT_37468</name>
</gene>
<dbReference type="InterPro" id="IPR025444">
    <property type="entry name" value="Monooxy_af470"/>
</dbReference>
<proteinExistence type="predicted"/>
<dbReference type="InterPro" id="IPR011008">
    <property type="entry name" value="Dimeric_a/b-barrel"/>
</dbReference>
<comment type="caution">
    <text evidence="2">The sequence shown here is derived from an EMBL/GenBank/DDBJ whole genome shotgun (WGS) entry which is preliminary data.</text>
</comment>
<sequence length="286" mass="31309">MSPGSFKAISPPSEKRHRAPDSGYSGLLKDSFSLPTLLVLGGVVQAVLSLILPPRYALLPLIFLLLRAIVATVRDLTSAENYALKRGVIPGRTSAQLPNTSYDPLRSEKASPFGSTPAEKGVVVLHLGARFNHPLGALAPGAKDIGDQFLACHKDLLKHAKEYGCLGGTSFRGDEAASSNTILTVYYFRDLEELNRFAHDPVHRQAWDWYNRECLKKGYTHIGIFHEVFSAPAGAYETIYVNMQPTMMAAGHADIRNEATGKGEWVHSVVDASGPVWRSQHSRMGR</sequence>
<evidence type="ECO:0000256" key="1">
    <source>
        <dbReference type="SAM" id="MobiDB-lite"/>
    </source>
</evidence>
<keyword evidence="3" id="KW-1185">Reference proteome</keyword>